<protein>
    <submittedName>
        <fullName evidence="1">Uncharacterized protein</fullName>
    </submittedName>
</protein>
<keyword evidence="2" id="KW-1185">Reference proteome</keyword>
<reference evidence="1" key="1">
    <citation type="journal article" date="2021" name="bioRxiv">
        <title>Whole Genome Assembly and Annotation of Northern Wild Rice, Zizania palustris L., Supports a Whole Genome Duplication in the Zizania Genus.</title>
        <authorList>
            <person name="Haas M."/>
            <person name="Kono T."/>
            <person name="Macchietto M."/>
            <person name="Millas R."/>
            <person name="McGilp L."/>
            <person name="Shao M."/>
            <person name="Duquette J."/>
            <person name="Hirsch C.N."/>
            <person name="Kimball J."/>
        </authorList>
    </citation>
    <scope>NUCLEOTIDE SEQUENCE</scope>
    <source>
        <tissue evidence="1">Fresh leaf tissue</tissue>
    </source>
</reference>
<dbReference type="AlphaFoldDB" id="A0A8J5VIS9"/>
<reference evidence="1" key="2">
    <citation type="submission" date="2021-02" db="EMBL/GenBank/DDBJ databases">
        <authorList>
            <person name="Kimball J.A."/>
            <person name="Haas M.W."/>
            <person name="Macchietto M."/>
            <person name="Kono T."/>
            <person name="Duquette J."/>
            <person name="Shao M."/>
        </authorList>
    </citation>
    <scope>NUCLEOTIDE SEQUENCE</scope>
    <source>
        <tissue evidence="1">Fresh leaf tissue</tissue>
    </source>
</reference>
<comment type="caution">
    <text evidence="1">The sequence shown here is derived from an EMBL/GenBank/DDBJ whole genome shotgun (WGS) entry which is preliminary data.</text>
</comment>
<accession>A0A8J5VIS9</accession>
<gene>
    <name evidence="1" type="ORF">GUJ93_ZPchr0003g16931</name>
</gene>
<organism evidence="1 2">
    <name type="scientific">Zizania palustris</name>
    <name type="common">Northern wild rice</name>
    <dbReference type="NCBI Taxonomy" id="103762"/>
    <lineage>
        <taxon>Eukaryota</taxon>
        <taxon>Viridiplantae</taxon>
        <taxon>Streptophyta</taxon>
        <taxon>Embryophyta</taxon>
        <taxon>Tracheophyta</taxon>
        <taxon>Spermatophyta</taxon>
        <taxon>Magnoliopsida</taxon>
        <taxon>Liliopsida</taxon>
        <taxon>Poales</taxon>
        <taxon>Poaceae</taxon>
        <taxon>BOP clade</taxon>
        <taxon>Oryzoideae</taxon>
        <taxon>Oryzeae</taxon>
        <taxon>Zizaniinae</taxon>
        <taxon>Zizania</taxon>
    </lineage>
</organism>
<name>A0A8J5VIS9_ZIZPA</name>
<evidence type="ECO:0000313" key="1">
    <source>
        <dbReference type="EMBL" id="KAG8061441.1"/>
    </source>
</evidence>
<sequence>MTKRPRCSNKTAAEQNSLDSVVAVRRGKQRMVGRRVPWKDVQTLHRLRLHRLDSVRRDNMTVRAACCKRCSPRSCCRLGRRAHAASSRKKTAAAVLPTERKKPGFQELTTVGPARVRCFLRRGRICRWISSENIAVSEKRFVDENFLVEDELRPNQKVDCRLIWGKTVTLSLGG</sequence>
<dbReference type="Proteomes" id="UP000729402">
    <property type="component" value="Unassembled WGS sequence"/>
</dbReference>
<proteinExistence type="predicted"/>
<dbReference type="EMBL" id="JAAALK010000286">
    <property type="protein sequence ID" value="KAG8061441.1"/>
    <property type="molecule type" value="Genomic_DNA"/>
</dbReference>
<evidence type="ECO:0000313" key="2">
    <source>
        <dbReference type="Proteomes" id="UP000729402"/>
    </source>
</evidence>